<dbReference type="Pfam" id="PF01510">
    <property type="entry name" value="Amidase_2"/>
    <property type="match status" value="1"/>
</dbReference>
<evidence type="ECO:0000256" key="10">
    <source>
        <dbReference type="ARBA" id="ARBA00023316"/>
    </source>
</evidence>
<proteinExistence type="inferred from homology"/>
<reference evidence="14 15" key="1">
    <citation type="submission" date="2024-03" db="EMBL/GenBank/DDBJ databases">
        <title>Community enrichment and isolation of bacterial strains for fucoidan degradation.</title>
        <authorList>
            <person name="Sichert A."/>
        </authorList>
    </citation>
    <scope>NUCLEOTIDE SEQUENCE [LARGE SCALE GENOMIC DNA]</scope>
    <source>
        <strain evidence="14 15">AS12</strain>
    </source>
</reference>
<evidence type="ECO:0000256" key="5">
    <source>
        <dbReference type="ARBA" id="ARBA00011901"/>
    </source>
</evidence>
<dbReference type="SUPFAM" id="SSF55846">
    <property type="entry name" value="N-acetylmuramoyl-L-alanine amidase-like"/>
    <property type="match status" value="1"/>
</dbReference>
<evidence type="ECO:0000259" key="13">
    <source>
        <dbReference type="SMART" id="SM00644"/>
    </source>
</evidence>
<evidence type="ECO:0000256" key="11">
    <source>
        <dbReference type="ARBA" id="ARBA00039257"/>
    </source>
</evidence>
<comment type="similarity">
    <text evidence="4">Belongs to the N-acetylmuramoyl-L-alanine amidase 2 family.</text>
</comment>
<keyword evidence="7" id="KW-0479">Metal-binding</keyword>
<keyword evidence="10" id="KW-0961">Cell wall biogenesis/degradation</keyword>
<keyword evidence="6" id="KW-0963">Cytoplasm</keyword>
<dbReference type="PANTHER" id="PTHR30417:SF4">
    <property type="entry name" value="1,6-ANHYDRO-N-ACETYLMURAMYL-L-ALANINE AMIDASE AMPD"/>
    <property type="match status" value="1"/>
</dbReference>
<keyword evidence="9" id="KW-0862">Zinc</keyword>
<gene>
    <name evidence="14" type="primary">ampD</name>
    <name evidence="14" type="ORF">WNY77_05685</name>
</gene>
<comment type="catalytic activity">
    <reaction evidence="1">
        <text>Hydrolyzes the link between N-acetylmuramoyl residues and L-amino acid residues in certain cell-wall glycopeptides.</text>
        <dbReference type="EC" id="3.5.1.28"/>
    </reaction>
</comment>
<protein>
    <recommendedName>
        <fullName evidence="11">1,6-anhydro-N-acetylmuramyl-L-alanine amidase AmpD</fullName>
        <ecNumber evidence="5">3.5.1.28</ecNumber>
    </recommendedName>
    <alternativeName>
        <fullName evidence="12">N-acetylmuramoyl-L-alanine amidase</fullName>
    </alternativeName>
</protein>
<evidence type="ECO:0000256" key="9">
    <source>
        <dbReference type="ARBA" id="ARBA00022833"/>
    </source>
</evidence>
<comment type="caution">
    <text evidence="14">The sequence shown here is derived from an EMBL/GenBank/DDBJ whole genome shotgun (WGS) entry which is preliminary data.</text>
</comment>
<sequence length="194" mass="22146">MLSSLPPSDISTRLIIKQHSVMQARHMTTTHKDERPDPQDISVLVIHNISLPPNQFDNSYIEDFFVGKLNPTAHPFFKEIHQIRVSAHCVIKRDGEVIQFVPFNERAWHAGVSSFQGRERCNDYSIGIELEGTDDRDYTTKQYDALEQLAQAIMLAYPKITLGRIVGHNDIAPGRKTDPGSSFNWQRLRQGLCF</sequence>
<dbReference type="CDD" id="cd06583">
    <property type="entry name" value="PGRP"/>
    <property type="match status" value="1"/>
</dbReference>
<comment type="subcellular location">
    <subcellularLocation>
        <location evidence="3">Cytoplasm</location>
    </subcellularLocation>
</comment>
<dbReference type="SMART" id="SM00644">
    <property type="entry name" value="Ami_2"/>
    <property type="match status" value="1"/>
</dbReference>
<evidence type="ECO:0000256" key="4">
    <source>
        <dbReference type="ARBA" id="ARBA00007553"/>
    </source>
</evidence>
<dbReference type="Proteomes" id="UP001461163">
    <property type="component" value="Unassembled WGS sequence"/>
</dbReference>
<dbReference type="EC" id="3.5.1.28" evidence="5"/>
<dbReference type="EMBL" id="JBBMQS010000003">
    <property type="protein sequence ID" value="MEM5496878.1"/>
    <property type="molecule type" value="Genomic_DNA"/>
</dbReference>
<feature type="domain" description="N-acetylmuramoyl-L-alanine amidase" evidence="13">
    <location>
        <begin position="29"/>
        <end position="180"/>
    </location>
</feature>
<organism evidence="14 15">
    <name type="scientific">Paraglaciecola mesophila</name>
    <dbReference type="NCBI Taxonomy" id="197222"/>
    <lineage>
        <taxon>Bacteria</taxon>
        <taxon>Pseudomonadati</taxon>
        <taxon>Pseudomonadota</taxon>
        <taxon>Gammaproteobacteria</taxon>
        <taxon>Alteromonadales</taxon>
        <taxon>Alteromonadaceae</taxon>
        <taxon>Paraglaciecola</taxon>
    </lineage>
</organism>
<comment type="cofactor">
    <cofactor evidence="2">
        <name>Zn(2+)</name>
        <dbReference type="ChEBI" id="CHEBI:29105"/>
    </cofactor>
</comment>
<dbReference type="InterPro" id="IPR051206">
    <property type="entry name" value="NAMLAA_amidase_2"/>
</dbReference>
<name>A0ABU9STQ3_9ALTE</name>
<evidence type="ECO:0000256" key="2">
    <source>
        <dbReference type="ARBA" id="ARBA00001947"/>
    </source>
</evidence>
<keyword evidence="15" id="KW-1185">Reference proteome</keyword>
<evidence type="ECO:0000256" key="1">
    <source>
        <dbReference type="ARBA" id="ARBA00001561"/>
    </source>
</evidence>
<dbReference type="InterPro" id="IPR036505">
    <property type="entry name" value="Amidase/PGRP_sf"/>
</dbReference>
<evidence type="ECO:0000256" key="12">
    <source>
        <dbReference type="ARBA" id="ARBA00042615"/>
    </source>
</evidence>
<evidence type="ECO:0000313" key="14">
    <source>
        <dbReference type="EMBL" id="MEM5496878.1"/>
    </source>
</evidence>
<evidence type="ECO:0000256" key="3">
    <source>
        <dbReference type="ARBA" id="ARBA00004496"/>
    </source>
</evidence>
<evidence type="ECO:0000256" key="6">
    <source>
        <dbReference type="ARBA" id="ARBA00022490"/>
    </source>
</evidence>
<accession>A0ABU9STQ3</accession>
<dbReference type="NCBIfam" id="NF008758">
    <property type="entry name" value="PRK11789.1"/>
    <property type="match status" value="1"/>
</dbReference>
<dbReference type="GO" id="GO:0008745">
    <property type="term" value="F:N-acetylmuramoyl-L-alanine amidase activity"/>
    <property type="evidence" value="ECO:0007669"/>
    <property type="project" value="UniProtKB-EC"/>
</dbReference>
<dbReference type="InterPro" id="IPR002502">
    <property type="entry name" value="Amidase_domain"/>
</dbReference>
<keyword evidence="8 14" id="KW-0378">Hydrolase</keyword>
<dbReference type="PANTHER" id="PTHR30417">
    <property type="entry name" value="N-ACETYLMURAMOYL-L-ALANINE AMIDASE AMID"/>
    <property type="match status" value="1"/>
</dbReference>
<dbReference type="Gene3D" id="3.40.80.10">
    <property type="entry name" value="Peptidoglycan recognition protein-like"/>
    <property type="match status" value="1"/>
</dbReference>
<evidence type="ECO:0000313" key="15">
    <source>
        <dbReference type="Proteomes" id="UP001461163"/>
    </source>
</evidence>
<dbReference type="RefSeq" id="WP_033185874.1">
    <property type="nucleotide sequence ID" value="NZ_JBBMQS010000003.1"/>
</dbReference>
<evidence type="ECO:0000256" key="8">
    <source>
        <dbReference type="ARBA" id="ARBA00022801"/>
    </source>
</evidence>
<evidence type="ECO:0000256" key="7">
    <source>
        <dbReference type="ARBA" id="ARBA00022723"/>
    </source>
</evidence>